<name>A0AAV2GB07_9ROSI</name>
<protein>
    <submittedName>
        <fullName evidence="1">Uncharacterized protein</fullName>
    </submittedName>
</protein>
<proteinExistence type="predicted"/>
<evidence type="ECO:0000313" key="2">
    <source>
        <dbReference type="Proteomes" id="UP001497516"/>
    </source>
</evidence>
<sequence length="66" mass="7825">MESYHQQTPKKARELERHVSFYKRKDSDDQCIIGKPKHLHIFSLLIPKCVVKSLVKIQRDFLWSGS</sequence>
<gene>
    <name evidence="1" type="ORF">LTRI10_LOCUS46699</name>
</gene>
<dbReference type="AlphaFoldDB" id="A0AAV2GB07"/>
<reference evidence="1 2" key="1">
    <citation type="submission" date="2024-04" db="EMBL/GenBank/DDBJ databases">
        <authorList>
            <person name="Fracassetti M."/>
        </authorList>
    </citation>
    <scope>NUCLEOTIDE SEQUENCE [LARGE SCALE GENOMIC DNA]</scope>
</reference>
<accession>A0AAV2GB07</accession>
<keyword evidence="2" id="KW-1185">Reference proteome</keyword>
<dbReference type="EMBL" id="OZ034821">
    <property type="protein sequence ID" value="CAL1407008.1"/>
    <property type="molecule type" value="Genomic_DNA"/>
</dbReference>
<organism evidence="1 2">
    <name type="scientific">Linum trigynum</name>
    <dbReference type="NCBI Taxonomy" id="586398"/>
    <lineage>
        <taxon>Eukaryota</taxon>
        <taxon>Viridiplantae</taxon>
        <taxon>Streptophyta</taxon>
        <taxon>Embryophyta</taxon>
        <taxon>Tracheophyta</taxon>
        <taxon>Spermatophyta</taxon>
        <taxon>Magnoliopsida</taxon>
        <taxon>eudicotyledons</taxon>
        <taxon>Gunneridae</taxon>
        <taxon>Pentapetalae</taxon>
        <taxon>rosids</taxon>
        <taxon>fabids</taxon>
        <taxon>Malpighiales</taxon>
        <taxon>Linaceae</taxon>
        <taxon>Linum</taxon>
    </lineage>
</organism>
<dbReference type="Proteomes" id="UP001497516">
    <property type="component" value="Chromosome 8"/>
</dbReference>
<evidence type="ECO:0000313" key="1">
    <source>
        <dbReference type="EMBL" id="CAL1407008.1"/>
    </source>
</evidence>